<dbReference type="SUPFAM" id="SSF52540">
    <property type="entry name" value="P-loop containing nucleoside triphosphate hydrolases"/>
    <property type="match status" value="2"/>
</dbReference>
<comment type="subunit">
    <text evidence="10 12 13">Forms a heterotetramer with UvrA during the search for lesions. Interacts with UvrC in an incision complex.</text>
</comment>
<keyword evidence="6 12" id="KW-0228">DNA excision</keyword>
<dbReference type="AlphaFoldDB" id="A0AAJ6FTC8"/>
<dbReference type="GO" id="GO:0009380">
    <property type="term" value="C:excinuclease repair complex"/>
    <property type="evidence" value="ECO:0007669"/>
    <property type="project" value="InterPro"/>
</dbReference>
<evidence type="ECO:0000256" key="1">
    <source>
        <dbReference type="ARBA" id="ARBA00004496"/>
    </source>
</evidence>
<dbReference type="GO" id="GO:0009432">
    <property type="term" value="P:SOS response"/>
    <property type="evidence" value="ECO:0007669"/>
    <property type="project" value="UniProtKB-UniRule"/>
</dbReference>
<dbReference type="Pfam" id="PF12344">
    <property type="entry name" value="UvrB"/>
    <property type="match status" value="1"/>
</dbReference>
<keyword evidence="3 12" id="KW-0963">Cytoplasm</keyword>
<feature type="coiled-coil region" evidence="14">
    <location>
        <begin position="618"/>
        <end position="652"/>
    </location>
</feature>
<evidence type="ECO:0000256" key="9">
    <source>
        <dbReference type="ARBA" id="ARBA00023204"/>
    </source>
</evidence>
<evidence type="ECO:0000313" key="21">
    <source>
        <dbReference type="Proteomes" id="UP001238155"/>
    </source>
</evidence>
<keyword evidence="5 12" id="KW-0227">DNA damage</keyword>
<dbReference type="SMART" id="SM00487">
    <property type="entry name" value="DEXDc"/>
    <property type="match status" value="1"/>
</dbReference>
<protein>
    <recommendedName>
        <fullName evidence="11 12">UvrABC system protein B</fullName>
        <shortName evidence="12">Protein UvrB</shortName>
    </recommendedName>
    <alternativeName>
        <fullName evidence="12">Excinuclease ABC subunit B</fullName>
    </alternativeName>
</protein>
<gene>
    <name evidence="12 19" type="primary">uvrB</name>
    <name evidence="18" type="ORF">Lani381_0433</name>
    <name evidence="19" type="ORF">QFF56_06490</name>
</gene>
<dbReference type="Gene3D" id="4.10.860.10">
    <property type="entry name" value="UVR domain"/>
    <property type="match status" value="1"/>
</dbReference>
<dbReference type="InterPro" id="IPR041471">
    <property type="entry name" value="UvrB_inter"/>
</dbReference>
<keyword evidence="8 12" id="KW-0267">Excision nuclease</keyword>
<dbReference type="Pfam" id="PF02151">
    <property type="entry name" value="UVR"/>
    <property type="match status" value="1"/>
</dbReference>
<evidence type="ECO:0000256" key="3">
    <source>
        <dbReference type="ARBA" id="ARBA00022490"/>
    </source>
</evidence>
<dbReference type="Gene3D" id="3.40.50.300">
    <property type="entry name" value="P-loop containing nucleotide triphosphate hydrolases"/>
    <property type="match status" value="3"/>
</dbReference>
<keyword evidence="14" id="KW-0175">Coiled coil</keyword>
<evidence type="ECO:0000313" key="19">
    <source>
        <dbReference type="EMBL" id="WHQ79607.1"/>
    </source>
</evidence>
<feature type="domain" description="Helicase ATP-binding" evidence="16">
    <location>
        <begin position="31"/>
        <end position="186"/>
    </location>
</feature>
<organism evidence="19 21">
    <name type="scientific">Ligilactobacillus animalis</name>
    <dbReference type="NCBI Taxonomy" id="1605"/>
    <lineage>
        <taxon>Bacteria</taxon>
        <taxon>Bacillati</taxon>
        <taxon>Bacillota</taxon>
        <taxon>Bacilli</taxon>
        <taxon>Lactobacillales</taxon>
        <taxon>Lactobacillaceae</taxon>
        <taxon>Ligilactobacillus</taxon>
    </lineage>
</organism>
<feature type="short sequence motif" description="Beta-hairpin" evidence="12">
    <location>
        <begin position="97"/>
        <end position="120"/>
    </location>
</feature>
<evidence type="ECO:0000256" key="10">
    <source>
        <dbReference type="ARBA" id="ARBA00026033"/>
    </source>
</evidence>
<dbReference type="Pfam" id="PF17757">
    <property type="entry name" value="UvrB_inter"/>
    <property type="match status" value="1"/>
</dbReference>
<dbReference type="GO" id="GO:0005524">
    <property type="term" value="F:ATP binding"/>
    <property type="evidence" value="ECO:0007669"/>
    <property type="project" value="UniProtKB-UniRule"/>
</dbReference>
<dbReference type="InterPro" id="IPR014001">
    <property type="entry name" value="Helicase_ATP-bd"/>
</dbReference>
<dbReference type="EMBL" id="JMHU01000004">
    <property type="protein sequence ID" value="KDA46413.1"/>
    <property type="molecule type" value="Genomic_DNA"/>
</dbReference>
<dbReference type="PROSITE" id="PS51192">
    <property type="entry name" value="HELICASE_ATP_BIND_1"/>
    <property type="match status" value="1"/>
</dbReference>
<evidence type="ECO:0000313" key="20">
    <source>
        <dbReference type="Proteomes" id="UP000027129"/>
    </source>
</evidence>
<dbReference type="PANTHER" id="PTHR24029:SF0">
    <property type="entry name" value="UVRABC SYSTEM PROTEIN B"/>
    <property type="match status" value="1"/>
</dbReference>
<dbReference type="SMART" id="SM00490">
    <property type="entry name" value="HELICc"/>
    <property type="match status" value="1"/>
</dbReference>
<dbReference type="HAMAP" id="MF_00204">
    <property type="entry name" value="UvrB"/>
    <property type="match status" value="1"/>
</dbReference>
<reference evidence="19" key="2">
    <citation type="submission" date="2023-04" db="EMBL/GenBank/DDBJ databases">
        <title>Four porcine-derived lactic acid bacteria strains analyses and their evaluation as potential probiotics based on genomics.</title>
        <authorList>
            <person name="Niu D."/>
        </authorList>
    </citation>
    <scope>NUCLEOTIDE SEQUENCE</scope>
    <source>
        <strain evidence="19">ZSB1</strain>
    </source>
</reference>
<dbReference type="CDD" id="cd17916">
    <property type="entry name" value="DEXHc_UvrB"/>
    <property type="match status" value="1"/>
</dbReference>
<dbReference type="InterPro" id="IPR001943">
    <property type="entry name" value="UVR_dom"/>
</dbReference>
<dbReference type="PROSITE" id="PS51194">
    <property type="entry name" value="HELICASE_CTER"/>
    <property type="match status" value="1"/>
</dbReference>
<comment type="function">
    <text evidence="12">The UvrABC repair system catalyzes the recognition and processing of DNA lesions. A damage recognition complex composed of 2 UvrA and 2 UvrB subunits scans DNA for abnormalities. Upon binding of the UvrA(2)B(2) complex to a putative damaged site, the DNA wraps around one UvrB monomer. DNA wrap is dependent on ATP binding by UvrB and probably causes local melting of the DNA helix, facilitating insertion of UvrB beta-hairpin between the DNA strands. Then UvrB probes one DNA strand for the presence of a lesion. If a lesion is found the UvrA subunits dissociate and the UvrB-DNA preincision complex is formed. This complex is subsequently bound by UvrC and the second UvrB is released. If no lesion is found, the DNA wraps around the other UvrB subunit that will check the other stand for damage.</text>
</comment>
<evidence type="ECO:0000313" key="18">
    <source>
        <dbReference type="EMBL" id="KDA46413.1"/>
    </source>
</evidence>
<dbReference type="InterPro" id="IPR027417">
    <property type="entry name" value="P-loop_NTPase"/>
</dbReference>
<dbReference type="Proteomes" id="UP000027129">
    <property type="component" value="Unassembled WGS sequence"/>
</dbReference>
<evidence type="ECO:0000256" key="4">
    <source>
        <dbReference type="ARBA" id="ARBA00022741"/>
    </source>
</evidence>
<dbReference type="InterPro" id="IPR004807">
    <property type="entry name" value="UvrB"/>
</dbReference>
<evidence type="ECO:0000256" key="13">
    <source>
        <dbReference type="RuleBase" id="RU003587"/>
    </source>
</evidence>
<keyword evidence="12 13" id="KW-0742">SOS response</keyword>
<reference evidence="18 20" key="1">
    <citation type="submission" date="2014-04" db="EMBL/GenBank/DDBJ databases">
        <title>Draft Genome Sequence of Lactobacillus animalis 381-IL-28.</title>
        <authorList>
            <person name="Sturino J.M."/>
            <person name="Rajendran M."/>
            <person name="Altermann E."/>
        </authorList>
    </citation>
    <scope>NUCLEOTIDE SEQUENCE [LARGE SCALE GENOMIC DNA]</scope>
    <source>
        <strain evidence="18 20">381-IL-28</strain>
    </source>
</reference>
<dbReference type="SUPFAM" id="SSF46600">
    <property type="entry name" value="C-terminal UvrC-binding domain of UvrB"/>
    <property type="match status" value="1"/>
</dbReference>
<accession>A0AAJ6FTC8</accession>
<dbReference type="GO" id="GO:0009381">
    <property type="term" value="F:excinuclease ABC activity"/>
    <property type="evidence" value="ECO:0007669"/>
    <property type="project" value="UniProtKB-UniRule"/>
</dbReference>
<evidence type="ECO:0000256" key="11">
    <source>
        <dbReference type="ARBA" id="ARBA00029504"/>
    </source>
</evidence>
<keyword evidence="19" id="KW-0378">Hydrolase</keyword>
<dbReference type="Proteomes" id="UP001238155">
    <property type="component" value="Chromosome"/>
</dbReference>
<dbReference type="Pfam" id="PF00271">
    <property type="entry name" value="Helicase_C"/>
    <property type="match status" value="1"/>
</dbReference>
<evidence type="ECO:0000256" key="14">
    <source>
        <dbReference type="SAM" id="Coils"/>
    </source>
</evidence>
<evidence type="ECO:0000256" key="2">
    <source>
        <dbReference type="ARBA" id="ARBA00008533"/>
    </source>
</evidence>
<dbReference type="InterPro" id="IPR006935">
    <property type="entry name" value="Helicase/UvrB_N"/>
</dbReference>
<comment type="similarity">
    <text evidence="2 12 13">Belongs to the UvrB family.</text>
</comment>
<dbReference type="GO" id="GO:0006289">
    <property type="term" value="P:nucleotide-excision repair"/>
    <property type="evidence" value="ECO:0007669"/>
    <property type="project" value="UniProtKB-UniRule"/>
</dbReference>
<feature type="domain" description="UVR" evidence="15">
    <location>
        <begin position="629"/>
        <end position="664"/>
    </location>
</feature>
<keyword evidence="7 12" id="KW-0067">ATP-binding</keyword>
<evidence type="ECO:0000259" key="16">
    <source>
        <dbReference type="PROSITE" id="PS51192"/>
    </source>
</evidence>
<dbReference type="InterPro" id="IPR024759">
    <property type="entry name" value="UvrB_YAD/RRR_dom"/>
</dbReference>
<dbReference type="RefSeq" id="WP_010689291.1">
    <property type="nucleotide sequence ID" value="NZ_CAJKXD010000002.1"/>
</dbReference>
<dbReference type="PANTHER" id="PTHR24029">
    <property type="entry name" value="UVRABC SYSTEM PROTEIN B"/>
    <property type="match status" value="1"/>
</dbReference>
<evidence type="ECO:0000256" key="7">
    <source>
        <dbReference type="ARBA" id="ARBA00022840"/>
    </source>
</evidence>
<dbReference type="EMBL" id="CP123751">
    <property type="protein sequence ID" value="WHQ79607.1"/>
    <property type="molecule type" value="Genomic_DNA"/>
</dbReference>
<evidence type="ECO:0000256" key="12">
    <source>
        <dbReference type="HAMAP-Rule" id="MF_00204"/>
    </source>
</evidence>
<dbReference type="PROSITE" id="PS50151">
    <property type="entry name" value="UVR"/>
    <property type="match status" value="1"/>
</dbReference>
<comment type="subcellular location">
    <subcellularLocation>
        <location evidence="1 12 13">Cytoplasm</location>
    </subcellularLocation>
</comment>
<dbReference type="NCBIfam" id="NF003673">
    <property type="entry name" value="PRK05298.1"/>
    <property type="match status" value="1"/>
</dbReference>
<evidence type="ECO:0000256" key="6">
    <source>
        <dbReference type="ARBA" id="ARBA00022769"/>
    </source>
</evidence>
<evidence type="ECO:0000256" key="5">
    <source>
        <dbReference type="ARBA" id="ARBA00022763"/>
    </source>
</evidence>
<keyword evidence="20" id="KW-1185">Reference proteome</keyword>
<keyword evidence="9 12" id="KW-0234">DNA repair</keyword>
<proteinExistence type="inferred from homology"/>
<evidence type="ECO:0000259" key="15">
    <source>
        <dbReference type="PROSITE" id="PS50151"/>
    </source>
</evidence>
<dbReference type="NCBIfam" id="TIGR00631">
    <property type="entry name" value="uvrb"/>
    <property type="match status" value="1"/>
</dbReference>
<evidence type="ECO:0000259" key="17">
    <source>
        <dbReference type="PROSITE" id="PS51194"/>
    </source>
</evidence>
<dbReference type="GO" id="GO:0005737">
    <property type="term" value="C:cytoplasm"/>
    <property type="evidence" value="ECO:0007669"/>
    <property type="project" value="UniProtKB-SubCell"/>
</dbReference>
<comment type="domain">
    <text evidence="12">The beta-hairpin motif is involved in DNA binding.</text>
</comment>
<dbReference type="CDD" id="cd18790">
    <property type="entry name" value="SF2_C_UvrB"/>
    <property type="match status" value="1"/>
</dbReference>
<dbReference type="GO" id="GO:0016887">
    <property type="term" value="F:ATP hydrolysis activity"/>
    <property type="evidence" value="ECO:0007669"/>
    <property type="project" value="InterPro"/>
</dbReference>
<dbReference type="GO" id="GO:0003677">
    <property type="term" value="F:DNA binding"/>
    <property type="evidence" value="ECO:0007669"/>
    <property type="project" value="UniProtKB-UniRule"/>
</dbReference>
<dbReference type="Pfam" id="PF04851">
    <property type="entry name" value="ResIII"/>
    <property type="match status" value="1"/>
</dbReference>
<feature type="domain" description="Helicase C-terminal" evidence="17">
    <location>
        <begin position="435"/>
        <end position="601"/>
    </location>
</feature>
<sequence length="666" mass="76115">MIERQADKEFKLVSKYQPTGDQPQAIAELATGIKAGKKEQILLGATGTGKTFTISNVIAKANKPTLVLAHNKTLAGQLYGEFKEFFPDNAVEYFVSYYDYYQPEAYVPSSDTYIEKDSSINDEIDKLRHSATSSLLERNDVIVVASVSSIFGLGDPKEYRDQALSLRVGQEIERDKLLNQLIDVQFERNDIDFQRGRFRVRGDVVEIFPASRDEQALRVEFFGDEIDRIREVDPLTGEILGDRNHVVIFPATHFLTSGERLEGSIKSIEAELAQRLEVLRADGKLLEAQRLEQRTTYDIEMLREMGYCSGIENYSRHMDGRKPGEAPYTLLDFFPDDFLIVVDESHVTMPQVRGMYNGDRSRKQMLVDYGFRLPSALDNRPLKLAEFEERVNQIIYMSATPGVYEQERTDTVVQQIIRPTGLLDPEVEVRPIMGQMDDLVAEIAKRTERDERVFVTTLTKKMAEDLTDYFKEMSIKVKYLHSDIKTLERTQIVRDLRLGKFDVLVGINLLREGIDVPEVSLVAILDADKEGFLRNERSLIQTIGRAARNENGHVIMYADTVTDSMQAAMDETARRRTIQIQYNEEHGIVPKTVKKEIRDVITMTTKPKESTKALNDKLDFDELSKQEQREMIARLEEQMRTAAKNLDFEDAAALRDTVMELKAQLD</sequence>
<feature type="binding site" evidence="12">
    <location>
        <begin position="44"/>
        <end position="51"/>
    </location>
    <ligand>
        <name>ATP</name>
        <dbReference type="ChEBI" id="CHEBI:30616"/>
    </ligand>
</feature>
<dbReference type="InterPro" id="IPR001650">
    <property type="entry name" value="Helicase_C-like"/>
</dbReference>
<evidence type="ECO:0000256" key="8">
    <source>
        <dbReference type="ARBA" id="ARBA00022881"/>
    </source>
</evidence>
<name>A0AAJ6FTC8_9LACO</name>
<dbReference type="InterPro" id="IPR036876">
    <property type="entry name" value="UVR_dom_sf"/>
</dbReference>
<keyword evidence="4 12" id="KW-0547">Nucleotide-binding</keyword>